<keyword evidence="1" id="KW-1133">Transmembrane helix</keyword>
<feature type="transmembrane region" description="Helical" evidence="1">
    <location>
        <begin position="123"/>
        <end position="150"/>
    </location>
</feature>
<dbReference type="EMBL" id="BJZT01000025">
    <property type="protein sequence ID" value="GEO99991.1"/>
    <property type="molecule type" value="Genomic_DNA"/>
</dbReference>
<keyword evidence="1" id="KW-0812">Transmembrane</keyword>
<accession>A0A512IQJ3</accession>
<comment type="caution">
    <text evidence="2">The sequence shown here is derived from an EMBL/GenBank/DDBJ whole genome shotgun (WGS) entry which is preliminary data.</text>
</comment>
<dbReference type="OrthoDB" id="8449669at2"/>
<keyword evidence="1" id="KW-0472">Membrane</keyword>
<feature type="transmembrane region" description="Helical" evidence="1">
    <location>
        <begin position="55"/>
        <end position="75"/>
    </location>
</feature>
<dbReference type="AlphaFoldDB" id="A0A512IQJ3"/>
<proteinExistence type="predicted"/>
<evidence type="ECO:0000256" key="1">
    <source>
        <dbReference type="SAM" id="Phobius"/>
    </source>
</evidence>
<evidence type="ECO:0000313" key="2">
    <source>
        <dbReference type="EMBL" id="GEO99991.1"/>
    </source>
</evidence>
<keyword evidence="3" id="KW-1185">Reference proteome</keyword>
<sequence length="167" mass="18704">MAELKNKKSFLAYFESWSPFVLAATAFCTLIFFRVEITQDFVTYKLSLPQLYTAIFGWASVMTGFQFGVYSLIFSKTDGFISRISSTKALEKFMSYTKRAVTLGFALTIFGIPLLIINADMDGLSVIMYCIGTLYVSLFIYSFAATVRVAKLFAIMAKIKTKISLPA</sequence>
<feature type="transmembrane region" description="Helical" evidence="1">
    <location>
        <begin position="96"/>
        <end position="117"/>
    </location>
</feature>
<name>A0A512IQJ3_9HYPH</name>
<evidence type="ECO:0000313" key="3">
    <source>
        <dbReference type="Proteomes" id="UP000321258"/>
    </source>
</evidence>
<organism evidence="2 3">
    <name type="scientific">Methylobacterium haplocladii</name>
    <dbReference type="NCBI Taxonomy" id="1176176"/>
    <lineage>
        <taxon>Bacteria</taxon>
        <taxon>Pseudomonadati</taxon>
        <taxon>Pseudomonadota</taxon>
        <taxon>Alphaproteobacteria</taxon>
        <taxon>Hyphomicrobiales</taxon>
        <taxon>Methylobacteriaceae</taxon>
        <taxon>Methylobacterium</taxon>
    </lineage>
</organism>
<dbReference type="RefSeq" id="WP_147078860.1">
    <property type="nucleotide sequence ID" value="NZ_BJZT01000025.1"/>
</dbReference>
<gene>
    <name evidence="2" type="ORF">MHA02_23790</name>
</gene>
<protein>
    <submittedName>
        <fullName evidence="2">Uncharacterized protein</fullName>
    </submittedName>
</protein>
<dbReference type="Proteomes" id="UP000321258">
    <property type="component" value="Unassembled WGS sequence"/>
</dbReference>
<feature type="transmembrane region" description="Helical" evidence="1">
    <location>
        <begin position="12"/>
        <end position="35"/>
    </location>
</feature>
<reference evidence="2 3" key="1">
    <citation type="submission" date="2019-07" db="EMBL/GenBank/DDBJ databases">
        <title>Whole genome shotgun sequence of Methylobacterium haplocladii NBRC 107714.</title>
        <authorList>
            <person name="Hosoyama A."/>
            <person name="Uohara A."/>
            <person name="Ohji S."/>
            <person name="Ichikawa N."/>
        </authorList>
    </citation>
    <scope>NUCLEOTIDE SEQUENCE [LARGE SCALE GENOMIC DNA]</scope>
    <source>
        <strain evidence="2 3">NBRC 107714</strain>
    </source>
</reference>